<evidence type="ECO:0000313" key="4">
    <source>
        <dbReference type="EMBL" id="GAA2623769.1"/>
    </source>
</evidence>
<evidence type="ECO:0000259" key="2">
    <source>
        <dbReference type="Pfam" id="PF00535"/>
    </source>
</evidence>
<dbReference type="PANTHER" id="PTHR43685:SF2">
    <property type="entry name" value="GLYCOSYLTRANSFERASE 2-LIKE DOMAIN-CONTAINING PROTEIN"/>
    <property type="match status" value="1"/>
</dbReference>
<accession>A0ABN3QDT2</accession>
<dbReference type="PANTHER" id="PTHR43685">
    <property type="entry name" value="GLYCOSYLTRANSFERASE"/>
    <property type="match status" value="1"/>
</dbReference>
<dbReference type="InterPro" id="IPR029044">
    <property type="entry name" value="Nucleotide-diphossugar_trans"/>
</dbReference>
<evidence type="ECO:0000313" key="5">
    <source>
        <dbReference type="Proteomes" id="UP001501509"/>
    </source>
</evidence>
<keyword evidence="5" id="KW-1185">Reference proteome</keyword>
<dbReference type="EMBL" id="BAAATD010000011">
    <property type="protein sequence ID" value="GAA2623769.1"/>
    <property type="molecule type" value="Genomic_DNA"/>
</dbReference>
<feature type="region of interest" description="Disordered" evidence="1">
    <location>
        <begin position="402"/>
        <end position="422"/>
    </location>
</feature>
<dbReference type="SUPFAM" id="SSF53448">
    <property type="entry name" value="Nucleotide-diphospho-sugar transferases"/>
    <property type="match status" value="1"/>
</dbReference>
<evidence type="ECO:0008006" key="6">
    <source>
        <dbReference type="Google" id="ProtNLM"/>
    </source>
</evidence>
<comment type="caution">
    <text evidence="4">The sequence shown here is derived from an EMBL/GenBank/DDBJ whole genome shotgun (WGS) entry which is preliminary data.</text>
</comment>
<dbReference type="Pfam" id="PF00535">
    <property type="entry name" value="Glycos_transf_2"/>
    <property type="match status" value="1"/>
</dbReference>
<dbReference type="InterPro" id="IPR001173">
    <property type="entry name" value="Glyco_trans_2-like"/>
</dbReference>
<dbReference type="InterPro" id="IPR050834">
    <property type="entry name" value="Glycosyltransf_2"/>
</dbReference>
<feature type="domain" description="TarS/TarP linker" evidence="3">
    <location>
        <begin position="221"/>
        <end position="318"/>
    </location>
</feature>
<dbReference type="Proteomes" id="UP001501509">
    <property type="component" value="Unassembled WGS sequence"/>
</dbReference>
<proteinExistence type="predicted"/>
<name>A0ABN3QDT2_9ACTN</name>
<evidence type="ECO:0000259" key="3">
    <source>
        <dbReference type="Pfam" id="PF22181"/>
    </source>
</evidence>
<protein>
    <recommendedName>
        <fullName evidence="6">Glycosyltransferase</fullName>
    </recommendedName>
</protein>
<dbReference type="Gene3D" id="3.90.550.10">
    <property type="entry name" value="Spore Coat Polysaccharide Biosynthesis Protein SpsA, Chain A"/>
    <property type="match status" value="1"/>
</dbReference>
<feature type="domain" description="Glycosyltransferase 2-like" evidence="2">
    <location>
        <begin position="2"/>
        <end position="130"/>
    </location>
</feature>
<dbReference type="InterPro" id="IPR054028">
    <property type="entry name" value="TarS/TarP_linker"/>
</dbReference>
<sequence>MTVVIPVYNCLASLGRALDSVFDQSLGPGTDAVEIIAVDDGSTDGSGAELDRMAARHPRMTVVHQDNSGGPGAPRNVGLDRAAGEYVFFLDADDWLGPEALERMCGMADANGTDVVFGKYVGVGRGVPKAIFARTVPSTTLAKTPDLYGTLAVMKLFRTEPLRSNGVRFAEGVLSGEDVIFSAHAFLHARSFSVVGDYDCYYWVDREDGTSVMQNGGAPAAAYFPRMVELMEVVDRHVPPGPLYDRLIARHIEWDVLHHRFHLHYLTQDEAEQRGAEEAAADVLKRWLTPSVAALLPVHTKLIAYCVQHGRRTELREIIEFQHHGGRAAPAVVGDGLYARYPYFQDPVSAIPDSCYEISDRLLRVQRRFTEVAWRPGALELAGRVELIGVDEPQEITIVLRAKGGPDGSGEPGTRRISASRVPEEGPGAFRAAIPLGPGDAPADGVWEVHVEVRVGGFTVTRRLLAAEDVTLPGPRLVASGSVVTAVVDPGWRTLALRVVPDEAARLLEIDEVRWDGHGRLRVSGGIPSALPEGHAVRVSAEAVRRGDGPARQAAAEGVSAAHRLEVAAEFDLRGCPPGRWDTWLEISVDGVRLRGRVPLPRAGLPDASPSGIFRKAAPYGTNRRALAIKVVERPMARKVRRIARRLRSR</sequence>
<organism evidence="4 5">
    <name type="scientific">Actinomadura fulvescens</name>
    <dbReference type="NCBI Taxonomy" id="46160"/>
    <lineage>
        <taxon>Bacteria</taxon>
        <taxon>Bacillati</taxon>
        <taxon>Actinomycetota</taxon>
        <taxon>Actinomycetes</taxon>
        <taxon>Streptosporangiales</taxon>
        <taxon>Thermomonosporaceae</taxon>
        <taxon>Actinomadura</taxon>
    </lineage>
</organism>
<evidence type="ECO:0000256" key="1">
    <source>
        <dbReference type="SAM" id="MobiDB-lite"/>
    </source>
</evidence>
<dbReference type="Pfam" id="PF22181">
    <property type="entry name" value="TarS_linker"/>
    <property type="match status" value="1"/>
</dbReference>
<dbReference type="CDD" id="cd00761">
    <property type="entry name" value="Glyco_tranf_GTA_type"/>
    <property type="match status" value="1"/>
</dbReference>
<reference evidence="4 5" key="1">
    <citation type="journal article" date="2019" name="Int. J. Syst. Evol. Microbiol.">
        <title>The Global Catalogue of Microorganisms (GCM) 10K type strain sequencing project: providing services to taxonomists for standard genome sequencing and annotation.</title>
        <authorList>
            <consortium name="The Broad Institute Genomics Platform"/>
            <consortium name="The Broad Institute Genome Sequencing Center for Infectious Disease"/>
            <person name="Wu L."/>
            <person name="Ma J."/>
        </authorList>
    </citation>
    <scope>NUCLEOTIDE SEQUENCE [LARGE SCALE GENOMIC DNA]</scope>
    <source>
        <strain evidence="4 5">JCM 6833</strain>
    </source>
</reference>
<gene>
    <name evidence="4" type="ORF">GCM10010411_70020</name>
</gene>